<feature type="chain" id="PRO_5020253261" evidence="1">
    <location>
        <begin position="20"/>
        <end position="148"/>
    </location>
</feature>
<dbReference type="OrthoDB" id="766232at2"/>
<dbReference type="EMBL" id="BMJO01000002">
    <property type="protein sequence ID" value="GGE46621.1"/>
    <property type="molecule type" value="Genomic_DNA"/>
</dbReference>
<evidence type="ECO:0000313" key="2">
    <source>
        <dbReference type="EMBL" id="GGE46621.1"/>
    </source>
</evidence>
<feature type="signal peptide" evidence="1">
    <location>
        <begin position="1"/>
        <end position="19"/>
    </location>
</feature>
<evidence type="ECO:0000256" key="1">
    <source>
        <dbReference type="SAM" id="SignalP"/>
    </source>
</evidence>
<gene>
    <name evidence="3" type="ORF">EV200_104337</name>
    <name evidence="2" type="ORF">GCM10011413_10840</name>
</gene>
<dbReference type="AlphaFoldDB" id="A0A4R2HG84"/>
<evidence type="ECO:0000313" key="3">
    <source>
        <dbReference type="EMBL" id="TCO25300.1"/>
    </source>
</evidence>
<reference evidence="2" key="4">
    <citation type="submission" date="2024-05" db="EMBL/GenBank/DDBJ databases">
        <authorList>
            <person name="Sun Q."/>
            <person name="Zhou Y."/>
        </authorList>
    </citation>
    <scope>NUCLEOTIDE SEQUENCE</scope>
    <source>
        <strain evidence="2">CGMCC 1.15644</strain>
    </source>
</reference>
<protein>
    <submittedName>
        <fullName evidence="3">Uncharacterized protein</fullName>
    </submittedName>
</protein>
<accession>A0A4R2HG84</accession>
<dbReference type="Proteomes" id="UP000622648">
    <property type="component" value="Unassembled WGS sequence"/>
</dbReference>
<comment type="caution">
    <text evidence="3">The sequence shown here is derived from an EMBL/GenBank/DDBJ whole genome shotgun (WGS) entry which is preliminary data.</text>
</comment>
<organism evidence="3 4">
    <name type="scientific">Pedobacter psychrotolerans</name>
    <dbReference type="NCBI Taxonomy" id="1843235"/>
    <lineage>
        <taxon>Bacteria</taxon>
        <taxon>Pseudomonadati</taxon>
        <taxon>Bacteroidota</taxon>
        <taxon>Sphingobacteriia</taxon>
        <taxon>Sphingobacteriales</taxon>
        <taxon>Sphingobacteriaceae</taxon>
        <taxon>Pedobacter</taxon>
    </lineage>
</organism>
<reference evidence="3 4" key="3">
    <citation type="submission" date="2019-03" db="EMBL/GenBank/DDBJ databases">
        <title>Genomic Encyclopedia of Type Strains, Phase IV (KMG-IV): sequencing the most valuable type-strain genomes for metagenomic binning, comparative biology and taxonomic classification.</title>
        <authorList>
            <person name="Goeker M."/>
        </authorList>
    </citation>
    <scope>NUCLEOTIDE SEQUENCE [LARGE SCALE GENOMIC DNA]</scope>
    <source>
        <strain evidence="3 4">DSM 103236</strain>
    </source>
</reference>
<dbReference type="RefSeq" id="WP_132532915.1">
    <property type="nucleotide sequence ID" value="NZ_BMJO01000002.1"/>
</dbReference>
<proteinExistence type="predicted"/>
<keyword evidence="5" id="KW-1185">Reference proteome</keyword>
<name>A0A4R2HG84_9SPHI</name>
<reference evidence="5" key="2">
    <citation type="journal article" date="2019" name="Int. J. Syst. Evol. Microbiol.">
        <title>The Global Catalogue of Microorganisms (GCM) 10K type strain sequencing project: providing services to taxonomists for standard genome sequencing and annotation.</title>
        <authorList>
            <consortium name="The Broad Institute Genomics Platform"/>
            <consortium name="The Broad Institute Genome Sequencing Center for Infectious Disease"/>
            <person name="Wu L."/>
            <person name="Ma J."/>
        </authorList>
    </citation>
    <scope>NUCLEOTIDE SEQUENCE [LARGE SCALE GENOMIC DNA]</scope>
    <source>
        <strain evidence="5">CGMCC 1.15644</strain>
    </source>
</reference>
<evidence type="ECO:0000313" key="5">
    <source>
        <dbReference type="Proteomes" id="UP000622648"/>
    </source>
</evidence>
<dbReference type="Proteomes" id="UP000295684">
    <property type="component" value="Unassembled WGS sequence"/>
</dbReference>
<dbReference type="EMBL" id="SLWO01000004">
    <property type="protein sequence ID" value="TCO25300.1"/>
    <property type="molecule type" value="Genomic_DNA"/>
</dbReference>
<reference evidence="2" key="1">
    <citation type="journal article" date="2014" name="Int. J. Syst. Evol. Microbiol.">
        <title>Complete genome of a new Firmicutes species belonging to the dominant human colonic microbiota ('Ruminococcus bicirculans') reveals two chromosomes and a selective capacity to utilize plant glucans.</title>
        <authorList>
            <consortium name="NISC Comparative Sequencing Program"/>
            <person name="Wegmann U."/>
            <person name="Louis P."/>
            <person name="Goesmann A."/>
            <person name="Henrissat B."/>
            <person name="Duncan S.H."/>
            <person name="Flint H.J."/>
        </authorList>
    </citation>
    <scope>NUCLEOTIDE SEQUENCE</scope>
    <source>
        <strain evidence="2">CGMCC 1.15644</strain>
    </source>
</reference>
<sequence length="148" mass="16834">MKQLSILFLLLSAFVKLNAQQKPKALTAKVVYDAVYQAEKGMKIYPKIQGRRNDHADLLFNTCFYLENGKELNRFNNFYCCESGKIASAGYSSSQNSIGNEGLFIFIPYAKLNLSPKKVHKVKFALMAFEQDQSPKSSVYYHSIINML</sequence>
<evidence type="ECO:0000313" key="4">
    <source>
        <dbReference type="Proteomes" id="UP000295684"/>
    </source>
</evidence>
<keyword evidence="1" id="KW-0732">Signal</keyword>